<evidence type="ECO:0000256" key="1">
    <source>
        <dbReference type="ARBA" id="ARBA00022603"/>
    </source>
</evidence>
<reference evidence="8" key="1">
    <citation type="submission" date="2023-02" db="EMBL/GenBank/DDBJ databases">
        <title>Description of Roseinatronobacter alkalisoli sp. nov., an alkaliphilic bacerium isolated from soda soil.</title>
        <authorList>
            <person name="Wei W."/>
        </authorList>
    </citation>
    <scope>NUCLEOTIDE SEQUENCE</scope>
    <source>
        <strain evidence="8">HJB301</strain>
    </source>
</reference>
<comment type="function">
    <text evidence="5">Methylates the class 1 translation termination release factors RF1/PrfA and RF2/PrfB on the glutamine residue of the universally conserved GGQ motif.</text>
</comment>
<evidence type="ECO:0000256" key="2">
    <source>
        <dbReference type="ARBA" id="ARBA00022679"/>
    </source>
</evidence>
<evidence type="ECO:0000256" key="4">
    <source>
        <dbReference type="ARBA" id="ARBA00048391"/>
    </source>
</evidence>
<dbReference type="NCBIfam" id="TIGR03534">
    <property type="entry name" value="RF_mod_PrmC"/>
    <property type="match status" value="1"/>
</dbReference>
<dbReference type="PANTHER" id="PTHR18895">
    <property type="entry name" value="HEMK METHYLTRANSFERASE"/>
    <property type="match status" value="1"/>
</dbReference>
<evidence type="ECO:0000313" key="8">
    <source>
        <dbReference type="EMBL" id="MDD7971473.1"/>
    </source>
</evidence>
<dbReference type="GO" id="GO:0102559">
    <property type="term" value="F:peptide chain release factor N(5)-glutamine methyltransferase activity"/>
    <property type="evidence" value="ECO:0007669"/>
    <property type="project" value="UniProtKB-EC"/>
</dbReference>
<keyword evidence="2 5" id="KW-0808">Transferase</keyword>
<keyword evidence="1 5" id="KW-0489">Methyltransferase</keyword>
<protein>
    <recommendedName>
        <fullName evidence="5">Release factor glutamine methyltransferase</fullName>
        <shortName evidence="5">RF MTase</shortName>
        <ecNumber evidence="5">2.1.1.297</ecNumber>
    </recommendedName>
    <alternativeName>
        <fullName evidence="5">N5-glutamine methyltransferase PrmC</fullName>
    </alternativeName>
    <alternativeName>
        <fullName evidence="5">Protein-(glutamine-N5) MTase PrmC</fullName>
    </alternativeName>
    <alternativeName>
        <fullName evidence="5">Protein-glutamine N-methyltransferase PrmC</fullName>
    </alternativeName>
</protein>
<feature type="binding site" evidence="5">
    <location>
        <position position="183"/>
    </location>
    <ligand>
        <name>S-adenosyl-L-methionine</name>
        <dbReference type="ChEBI" id="CHEBI:59789"/>
    </ligand>
</feature>
<name>A0ABT5T8M3_9RHOB</name>
<evidence type="ECO:0000256" key="5">
    <source>
        <dbReference type="HAMAP-Rule" id="MF_02126"/>
    </source>
</evidence>
<evidence type="ECO:0000256" key="3">
    <source>
        <dbReference type="ARBA" id="ARBA00022691"/>
    </source>
</evidence>
<dbReference type="NCBIfam" id="TIGR00536">
    <property type="entry name" value="hemK_fam"/>
    <property type="match status" value="1"/>
</dbReference>
<sequence length="281" mass="30041">MSTAAQALAAAVAQLRAAGIEGAPRDARWLLAHVLGIDAARLTLVLPDPISDAQAARFCSAIEARARHQPVAQIIGYRDFWGRRFRVTPDVLDPRPETETLIDAALARDFSNVLDLGTGSGAILLTLLAERAGAQGVGVDLSPAALRVAAENARQHGVQDRAQLRHSDWFSGVTGRFDLIVSNPPYISAPELDTLSAELRQWEPRMALVPDADDGSGLAAYRLICAQAPAFLRPGGGLVVEIGVTQGQDVQELFTRAGFEDIAVLRDLSGHDRVVLGHIPQ</sequence>
<comment type="similarity">
    <text evidence="5">Belongs to the protein N5-glutamine methyltransferase family. PrmC subfamily.</text>
</comment>
<organism evidence="8 9">
    <name type="scientific">Roseinatronobacter alkalisoli</name>
    <dbReference type="NCBI Taxonomy" id="3028235"/>
    <lineage>
        <taxon>Bacteria</taxon>
        <taxon>Pseudomonadati</taxon>
        <taxon>Pseudomonadota</taxon>
        <taxon>Alphaproteobacteria</taxon>
        <taxon>Rhodobacterales</taxon>
        <taxon>Paracoccaceae</taxon>
        <taxon>Roseinatronobacter</taxon>
    </lineage>
</organism>
<feature type="domain" description="Methyltransferase small" evidence="6">
    <location>
        <begin position="99"/>
        <end position="189"/>
    </location>
</feature>
<dbReference type="HAMAP" id="MF_02126">
    <property type="entry name" value="RF_methyltr_PrmC"/>
    <property type="match status" value="1"/>
</dbReference>
<dbReference type="InterPro" id="IPR002052">
    <property type="entry name" value="DNA_methylase_N6_adenine_CS"/>
</dbReference>
<dbReference type="CDD" id="cd02440">
    <property type="entry name" value="AdoMet_MTases"/>
    <property type="match status" value="1"/>
</dbReference>
<dbReference type="InterPro" id="IPR040758">
    <property type="entry name" value="PrmC_N"/>
</dbReference>
<dbReference type="GO" id="GO:0032259">
    <property type="term" value="P:methylation"/>
    <property type="evidence" value="ECO:0007669"/>
    <property type="project" value="UniProtKB-KW"/>
</dbReference>
<evidence type="ECO:0000313" key="9">
    <source>
        <dbReference type="Proteomes" id="UP001431784"/>
    </source>
</evidence>
<dbReference type="InterPro" id="IPR007848">
    <property type="entry name" value="Small_mtfrase_dom"/>
</dbReference>
<feature type="binding site" evidence="5">
    <location>
        <begin position="183"/>
        <end position="186"/>
    </location>
    <ligand>
        <name>substrate</name>
    </ligand>
</feature>
<dbReference type="Pfam" id="PF17827">
    <property type="entry name" value="PrmC_N"/>
    <property type="match status" value="1"/>
</dbReference>
<comment type="caution">
    <text evidence="8">The sequence shown here is derived from an EMBL/GenBank/DDBJ whole genome shotgun (WGS) entry which is preliminary data.</text>
</comment>
<proteinExistence type="inferred from homology"/>
<dbReference type="PANTHER" id="PTHR18895:SF74">
    <property type="entry name" value="MTRF1L RELEASE FACTOR GLUTAMINE METHYLTRANSFERASE"/>
    <property type="match status" value="1"/>
</dbReference>
<dbReference type="InterPro" id="IPR004556">
    <property type="entry name" value="HemK-like"/>
</dbReference>
<comment type="catalytic activity">
    <reaction evidence="4 5">
        <text>L-glutaminyl-[peptide chain release factor] + S-adenosyl-L-methionine = N(5)-methyl-L-glutaminyl-[peptide chain release factor] + S-adenosyl-L-homocysteine + H(+)</text>
        <dbReference type="Rhea" id="RHEA:42896"/>
        <dbReference type="Rhea" id="RHEA-COMP:10271"/>
        <dbReference type="Rhea" id="RHEA-COMP:10272"/>
        <dbReference type="ChEBI" id="CHEBI:15378"/>
        <dbReference type="ChEBI" id="CHEBI:30011"/>
        <dbReference type="ChEBI" id="CHEBI:57856"/>
        <dbReference type="ChEBI" id="CHEBI:59789"/>
        <dbReference type="ChEBI" id="CHEBI:61891"/>
        <dbReference type="EC" id="2.1.1.297"/>
    </reaction>
</comment>
<dbReference type="Pfam" id="PF05175">
    <property type="entry name" value="MTS"/>
    <property type="match status" value="1"/>
</dbReference>
<feature type="binding site" evidence="5">
    <location>
        <position position="169"/>
    </location>
    <ligand>
        <name>S-adenosyl-L-methionine</name>
        <dbReference type="ChEBI" id="CHEBI:59789"/>
    </ligand>
</feature>
<keyword evidence="9" id="KW-1185">Reference proteome</keyword>
<dbReference type="Gene3D" id="3.40.50.150">
    <property type="entry name" value="Vaccinia Virus protein VP39"/>
    <property type="match status" value="1"/>
</dbReference>
<evidence type="ECO:0000259" key="6">
    <source>
        <dbReference type="Pfam" id="PF05175"/>
    </source>
</evidence>
<feature type="binding site" evidence="5">
    <location>
        <begin position="117"/>
        <end position="121"/>
    </location>
    <ligand>
        <name>S-adenosyl-L-methionine</name>
        <dbReference type="ChEBI" id="CHEBI:59789"/>
    </ligand>
</feature>
<dbReference type="EC" id="2.1.1.297" evidence="5"/>
<feature type="domain" description="Release factor glutamine methyltransferase N-terminal" evidence="7">
    <location>
        <begin position="6"/>
        <end position="76"/>
    </location>
</feature>
<dbReference type="InterPro" id="IPR029063">
    <property type="entry name" value="SAM-dependent_MTases_sf"/>
</dbReference>
<dbReference type="Proteomes" id="UP001431784">
    <property type="component" value="Unassembled WGS sequence"/>
</dbReference>
<dbReference type="SUPFAM" id="SSF53335">
    <property type="entry name" value="S-adenosyl-L-methionine-dependent methyltransferases"/>
    <property type="match status" value="1"/>
</dbReference>
<evidence type="ECO:0000259" key="7">
    <source>
        <dbReference type="Pfam" id="PF17827"/>
    </source>
</evidence>
<dbReference type="PROSITE" id="PS00092">
    <property type="entry name" value="N6_MTASE"/>
    <property type="match status" value="1"/>
</dbReference>
<dbReference type="RefSeq" id="WP_274352153.1">
    <property type="nucleotide sequence ID" value="NZ_JAQZSM010000007.1"/>
</dbReference>
<dbReference type="InterPro" id="IPR019874">
    <property type="entry name" value="RF_methyltr_PrmC"/>
</dbReference>
<feature type="binding site" evidence="5">
    <location>
        <position position="140"/>
    </location>
    <ligand>
        <name>S-adenosyl-L-methionine</name>
        <dbReference type="ChEBI" id="CHEBI:59789"/>
    </ligand>
</feature>
<dbReference type="EMBL" id="JAQZSM010000007">
    <property type="protein sequence ID" value="MDD7971473.1"/>
    <property type="molecule type" value="Genomic_DNA"/>
</dbReference>
<dbReference type="InterPro" id="IPR050320">
    <property type="entry name" value="N5-glutamine_MTase"/>
</dbReference>
<gene>
    <name evidence="5 8" type="primary">prmC</name>
    <name evidence="8" type="ORF">PUT78_10185</name>
</gene>
<accession>A0ABT5T8M3</accession>
<keyword evidence="3 5" id="KW-0949">S-adenosyl-L-methionine</keyword>
<dbReference type="Gene3D" id="1.10.8.10">
    <property type="entry name" value="DNA helicase RuvA subunit, C-terminal domain"/>
    <property type="match status" value="1"/>
</dbReference>